<name>A0A655DNS3_SALET</name>
<organism evidence="1 2">
    <name type="scientific">Salmonella enterica subsp. enterica serovar Bovismorbificans</name>
    <dbReference type="NCBI Taxonomy" id="58097"/>
    <lineage>
        <taxon>Bacteria</taxon>
        <taxon>Pseudomonadati</taxon>
        <taxon>Pseudomonadota</taxon>
        <taxon>Gammaproteobacteria</taxon>
        <taxon>Enterobacterales</taxon>
        <taxon>Enterobacteriaceae</taxon>
        <taxon>Salmonella</taxon>
    </lineage>
</organism>
<reference evidence="1 2" key="1">
    <citation type="submission" date="2015-03" db="EMBL/GenBank/DDBJ databases">
        <authorList>
            <consortium name="Pathogen Informatics"/>
        </authorList>
    </citation>
    <scope>NUCLEOTIDE SEQUENCE [LARGE SCALE GENOMIC DNA]</scope>
    <source>
        <strain evidence="1 2">A1104</strain>
    </source>
</reference>
<proteinExistence type="predicted"/>
<evidence type="ECO:0000313" key="1">
    <source>
        <dbReference type="EMBL" id="CNU76376.1"/>
    </source>
</evidence>
<gene>
    <name evidence="1" type="ORF">ERS008198_03508</name>
</gene>
<dbReference type="EMBL" id="CQPA01000034">
    <property type="protein sequence ID" value="CNU76376.1"/>
    <property type="molecule type" value="Genomic_DNA"/>
</dbReference>
<dbReference type="AlphaFoldDB" id="A0A655DNS3"/>
<accession>A0A655DNS3</accession>
<dbReference type="Proteomes" id="UP000041314">
    <property type="component" value="Unassembled WGS sequence"/>
</dbReference>
<protein>
    <submittedName>
        <fullName evidence="1">Uncharacterized protein</fullName>
    </submittedName>
</protein>
<sequence length="51" mass="5248">MLFKLLEMLDCAAAKIAAIINPAMPTGISVTTNKGKMPPVLNPAGNNCGCC</sequence>
<evidence type="ECO:0000313" key="2">
    <source>
        <dbReference type="Proteomes" id="UP000041314"/>
    </source>
</evidence>